<feature type="compositionally biased region" description="Polar residues" evidence="1">
    <location>
        <begin position="461"/>
        <end position="472"/>
    </location>
</feature>
<dbReference type="Gene3D" id="2.30.180.10">
    <property type="entry name" value="FAS1 domain"/>
    <property type="match status" value="1"/>
</dbReference>
<name>A0A9D4V430_ADICA</name>
<feature type="domain" description="FAS1" evidence="3">
    <location>
        <begin position="313"/>
        <end position="439"/>
    </location>
</feature>
<dbReference type="InterPro" id="IPR000782">
    <property type="entry name" value="FAS1_domain"/>
</dbReference>
<feature type="compositionally biased region" description="Polar residues" evidence="1">
    <location>
        <begin position="498"/>
        <end position="511"/>
    </location>
</feature>
<protein>
    <recommendedName>
        <fullName evidence="3">FAS1 domain-containing protein</fullName>
    </recommendedName>
</protein>
<proteinExistence type="predicted"/>
<organism evidence="4 5">
    <name type="scientific">Adiantum capillus-veneris</name>
    <name type="common">Maidenhair fern</name>
    <dbReference type="NCBI Taxonomy" id="13818"/>
    <lineage>
        <taxon>Eukaryota</taxon>
        <taxon>Viridiplantae</taxon>
        <taxon>Streptophyta</taxon>
        <taxon>Embryophyta</taxon>
        <taxon>Tracheophyta</taxon>
        <taxon>Polypodiopsida</taxon>
        <taxon>Polypodiidae</taxon>
        <taxon>Polypodiales</taxon>
        <taxon>Pteridineae</taxon>
        <taxon>Pteridaceae</taxon>
        <taxon>Vittarioideae</taxon>
        <taxon>Adiantum</taxon>
    </lineage>
</organism>
<sequence length="559" mass="60345">MSTFCRSIASPLFSIAETFELRVLIRSKIVQFGFVGSTGLCRMASLEKETYRCLAMLVTLCLMFSLVPVAGSRVAAINAKDFETLRGLSPSYKSFVQVPSRNFKVDAKTERAKIMSSAERTERAKVISEPKIISSASSDCTPSQSASRITVEGMPDVDDPCITERQSQGISTGAGSFRDSVATGTADMKRDKLPYAKLQKRIQSLISDGYMKLKRRLQSTEEAVADGETVLKKGHNLVSHGLIRVKPLELFETAEKKHHLGLADHLGSKSEENAGLAPLHGTASANKQPDEGRSPKHQGSLIGLGETKEKEQIRKVVQTLRQSGLFAAIAGVIEAMNLWMLPQFVTIFIPTDSAYQMVKGADIDPLPLYQYHTVIQRYAFNQLCEFSEGSILYTLRPGYTIIVTAKQSPYKITLDNVAVIAPDLYLDETIAVHGIDGIFNATFYGKSLGGHVPEMPAPPAFNSTPSNGNETRLASPPAQVPGTNNSTSNAPGAAQPGLPNQQGVNSGNDNMNPNSPSFPFSPLASETASDVDGSDQAVLTSFGPSYFAALFCAIYVLCG</sequence>
<gene>
    <name evidence="4" type="ORF">GOP47_0004873</name>
</gene>
<dbReference type="Proteomes" id="UP000886520">
    <property type="component" value="Chromosome 5"/>
</dbReference>
<keyword evidence="5" id="KW-1185">Reference proteome</keyword>
<dbReference type="AlphaFoldDB" id="A0A9D4V430"/>
<comment type="caution">
    <text evidence="4">The sequence shown here is derived from an EMBL/GenBank/DDBJ whole genome shotgun (WGS) entry which is preliminary data.</text>
</comment>
<dbReference type="SMART" id="SM00554">
    <property type="entry name" value="FAS1"/>
    <property type="match status" value="1"/>
</dbReference>
<feature type="transmembrane region" description="Helical" evidence="2">
    <location>
        <begin position="51"/>
        <end position="71"/>
    </location>
</feature>
<dbReference type="PROSITE" id="PS50213">
    <property type="entry name" value="FAS1"/>
    <property type="match status" value="1"/>
</dbReference>
<evidence type="ECO:0000256" key="1">
    <source>
        <dbReference type="SAM" id="MobiDB-lite"/>
    </source>
</evidence>
<dbReference type="InterPro" id="IPR052806">
    <property type="entry name" value="Fasciclin-like_AGP"/>
</dbReference>
<evidence type="ECO:0000256" key="2">
    <source>
        <dbReference type="SAM" id="Phobius"/>
    </source>
</evidence>
<dbReference type="InterPro" id="IPR036378">
    <property type="entry name" value="FAS1_dom_sf"/>
</dbReference>
<evidence type="ECO:0000259" key="3">
    <source>
        <dbReference type="PROSITE" id="PS50213"/>
    </source>
</evidence>
<dbReference type="OrthoDB" id="2015130at2759"/>
<feature type="region of interest" description="Disordered" evidence="1">
    <location>
        <begin position="455"/>
        <end position="529"/>
    </location>
</feature>
<reference evidence="4 5" key="1">
    <citation type="submission" date="2021-01" db="EMBL/GenBank/DDBJ databases">
        <title>Adiantum capillus-veneris genome.</title>
        <authorList>
            <person name="Fang Y."/>
            <person name="Liao Q."/>
        </authorList>
    </citation>
    <scope>NUCLEOTIDE SEQUENCE [LARGE SCALE GENOMIC DNA]</scope>
    <source>
        <strain evidence="4">H3</strain>
        <tissue evidence="4">Leaf</tissue>
    </source>
</reference>
<feature type="compositionally biased region" description="Low complexity" evidence="1">
    <location>
        <begin position="512"/>
        <end position="522"/>
    </location>
</feature>
<keyword evidence="2" id="KW-1133">Transmembrane helix</keyword>
<dbReference type="SUPFAM" id="SSF82153">
    <property type="entry name" value="FAS1 domain"/>
    <property type="match status" value="1"/>
</dbReference>
<dbReference type="PANTHER" id="PTHR33985">
    <property type="entry name" value="OS02G0491300 PROTEIN-RELATED"/>
    <property type="match status" value="1"/>
</dbReference>
<evidence type="ECO:0000313" key="5">
    <source>
        <dbReference type="Proteomes" id="UP000886520"/>
    </source>
</evidence>
<evidence type="ECO:0000313" key="4">
    <source>
        <dbReference type="EMBL" id="KAI5079394.1"/>
    </source>
</evidence>
<accession>A0A9D4V430</accession>
<feature type="compositionally biased region" description="Polar residues" evidence="1">
    <location>
        <begin position="481"/>
        <end position="490"/>
    </location>
</feature>
<keyword evidence="2" id="KW-0472">Membrane</keyword>
<feature type="region of interest" description="Disordered" evidence="1">
    <location>
        <begin position="272"/>
        <end position="304"/>
    </location>
</feature>
<dbReference type="FunFam" id="2.30.180.10:FF:000046">
    <property type="entry name" value="Fasciclin-like arabinogalactan family protein"/>
    <property type="match status" value="1"/>
</dbReference>
<keyword evidence="2" id="KW-0812">Transmembrane</keyword>
<dbReference type="EMBL" id="JABFUD020000005">
    <property type="protein sequence ID" value="KAI5079394.1"/>
    <property type="molecule type" value="Genomic_DNA"/>
</dbReference>
<dbReference type="PANTHER" id="PTHR33985:SF29">
    <property type="entry name" value="FAS1 DOMAIN-CONTAINING PROTEIN"/>
    <property type="match status" value="1"/>
</dbReference>